<protein>
    <submittedName>
        <fullName evidence="1">TIGR02652 family protein</fullName>
    </submittedName>
</protein>
<gene>
    <name evidence="1" type="ORF">D0962_37000</name>
</gene>
<accession>A0A6M0SIZ7</accession>
<sequence>MSLDSLLPPLGETIRCPCCDHLIPALVLTNAYLCPRHGLFEVGSKENEVIHLDSGRRWRSWQGHWYRQHQQIESLRAEFFAALDHLHHQGFHATGITLAQRYRELVTPYLDSGSDWFHRIYCGKLRLYGLPVTFQSETQADSRWQVISFELTKIPGSPKTYAYLTCTRTSKSWKK</sequence>
<evidence type="ECO:0000313" key="2">
    <source>
        <dbReference type="Proteomes" id="UP000473574"/>
    </source>
</evidence>
<dbReference type="EMBL" id="QZCE01000002">
    <property type="protein sequence ID" value="NEZ68266.1"/>
    <property type="molecule type" value="Genomic_DNA"/>
</dbReference>
<dbReference type="RefSeq" id="WP_163671505.1">
    <property type="nucleotide sequence ID" value="NZ_QZCE01000002.1"/>
</dbReference>
<comment type="caution">
    <text evidence="1">The sequence shown here is derived from an EMBL/GenBank/DDBJ whole genome shotgun (WGS) entry which is preliminary data.</text>
</comment>
<dbReference type="AlphaFoldDB" id="A0A6M0SIZ7"/>
<dbReference type="InterPro" id="IPR013472">
    <property type="entry name" value="CHP02652"/>
</dbReference>
<name>A0A6M0SIZ7_9CYAN</name>
<proteinExistence type="predicted"/>
<reference evidence="1 2" key="1">
    <citation type="journal article" date="2020" name="Microb. Ecol.">
        <title>Ecogenomics of the Marine Benthic Filamentous Cyanobacterium Adonisia.</title>
        <authorList>
            <person name="Walter J.M."/>
            <person name="Coutinho F.H."/>
            <person name="Leomil L."/>
            <person name="Hargreaves P.I."/>
            <person name="Campeao M.E."/>
            <person name="Vieira V.V."/>
            <person name="Silva B.S."/>
            <person name="Fistarol G.O."/>
            <person name="Salomon P.S."/>
            <person name="Sawabe T."/>
            <person name="Mino S."/>
            <person name="Hosokawa M."/>
            <person name="Miyashita H."/>
            <person name="Maruyama F."/>
            <person name="van Verk M.C."/>
            <person name="Dutilh B.E."/>
            <person name="Thompson C.C."/>
            <person name="Thompson F.L."/>
        </authorList>
    </citation>
    <scope>NUCLEOTIDE SEQUENCE [LARGE SCALE GENOMIC DNA]</scope>
    <source>
        <strain evidence="1 2">CCMR0082</strain>
    </source>
</reference>
<dbReference type="Pfam" id="PF09654">
    <property type="entry name" value="DUF2396"/>
    <property type="match status" value="1"/>
</dbReference>
<organism evidence="1 2">
    <name type="scientific">Adonisia turfae CCMR0082</name>
    <dbReference type="NCBI Taxonomy" id="2304604"/>
    <lineage>
        <taxon>Bacteria</taxon>
        <taxon>Bacillati</taxon>
        <taxon>Cyanobacteriota</taxon>
        <taxon>Adonisia</taxon>
        <taxon>Adonisia turfae</taxon>
    </lineage>
</organism>
<dbReference type="Proteomes" id="UP000473574">
    <property type="component" value="Unassembled WGS sequence"/>
</dbReference>
<dbReference type="NCBIfam" id="TIGR02652">
    <property type="entry name" value="TIGR02652 family protein"/>
    <property type="match status" value="1"/>
</dbReference>
<evidence type="ECO:0000313" key="1">
    <source>
        <dbReference type="EMBL" id="NEZ68266.1"/>
    </source>
</evidence>